<keyword evidence="1" id="KW-0378">Hydrolase</keyword>
<dbReference type="Pfam" id="PF07521">
    <property type="entry name" value="RMMBL"/>
    <property type="match status" value="1"/>
</dbReference>
<dbReference type="Gene3D" id="3.40.50.10890">
    <property type="match status" value="1"/>
</dbReference>
<protein>
    <submittedName>
        <fullName evidence="4">Metallo-beta-lactamase family protein</fullName>
    </submittedName>
</protein>
<sequence>MKLRFLGGVDTVTGSRHLMETDRHRVLVDCGLYQGVKMLRRRNWKGFPEPPSSIDSVILTHAHIDHSGYLPVLVKHGFKGKIHCTQATYELCRILLPDAGHLQEEDARYAKKKKFSRHDNPEPLFTVEDARHALEFFETHAYNKEFSPTDDITALFSPAGHILGSACVRVRHDNQSIVFSGDVGRQADPIMRPPEALQNADYLLLESTYGDRRHSTEDPEETLASMINQTLARGGIALLPAFAVGRAQMLLYLIHKLQKEKHIPDVPVFLNSPMAISATELFLHHHHEHRLNEAQCAAIDENTTFVRSVDDSIALNQRRKPAIIISASGMATGGRVLHHLKSLVTDYRNSVIFAGFQAPGTRGDAMVNGTDRIKIHGAYYPVRAEVHNIDSLSAHGDYEEILAWLKQSDIRPRKVFITHGEPCAADAMRKHLEDELGWNAEVPELNSEVDL</sequence>
<dbReference type="GO" id="GO:0004521">
    <property type="term" value="F:RNA endonuclease activity"/>
    <property type="evidence" value="ECO:0007669"/>
    <property type="project" value="TreeGrafter"/>
</dbReference>
<evidence type="ECO:0000259" key="2">
    <source>
        <dbReference type="SMART" id="SM00849"/>
    </source>
</evidence>
<dbReference type="Proteomes" id="UP000295830">
    <property type="component" value="Unassembled WGS sequence"/>
</dbReference>
<dbReference type="InterPro" id="IPR011108">
    <property type="entry name" value="RMMBL"/>
</dbReference>
<evidence type="ECO:0000259" key="3">
    <source>
        <dbReference type="SMART" id="SM01027"/>
    </source>
</evidence>
<evidence type="ECO:0000256" key="1">
    <source>
        <dbReference type="ARBA" id="ARBA00022801"/>
    </source>
</evidence>
<accession>A0A4R7K0E1</accession>
<dbReference type="InterPro" id="IPR022712">
    <property type="entry name" value="Beta_Casp"/>
</dbReference>
<dbReference type="OrthoDB" id="9803916at2"/>
<proteinExistence type="predicted"/>
<dbReference type="Pfam" id="PF10996">
    <property type="entry name" value="Beta-Casp"/>
    <property type="match status" value="1"/>
</dbReference>
<dbReference type="PANTHER" id="PTHR11203:SF37">
    <property type="entry name" value="INTEGRATOR COMPLEX SUBUNIT 11"/>
    <property type="match status" value="1"/>
</dbReference>
<feature type="domain" description="Beta-Casp" evidence="3">
    <location>
        <begin position="247"/>
        <end position="366"/>
    </location>
</feature>
<dbReference type="InterPro" id="IPR036866">
    <property type="entry name" value="RibonucZ/Hydroxyglut_hydro"/>
</dbReference>
<dbReference type="GO" id="GO:0016787">
    <property type="term" value="F:hydrolase activity"/>
    <property type="evidence" value="ECO:0007669"/>
    <property type="project" value="UniProtKB-KW"/>
</dbReference>
<dbReference type="AlphaFoldDB" id="A0A4R7K0E1"/>
<dbReference type="EMBL" id="SOAX01000001">
    <property type="protein sequence ID" value="TDT44221.1"/>
    <property type="molecule type" value="Genomic_DNA"/>
</dbReference>
<dbReference type="PANTHER" id="PTHR11203">
    <property type="entry name" value="CLEAVAGE AND POLYADENYLATION SPECIFICITY FACTOR FAMILY MEMBER"/>
    <property type="match status" value="1"/>
</dbReference>
<comment type="caution">
    <text evidence="4">The sequence shown here is derived from an EMBL/GenBank/DDBJ whole genome shotgun (WGS) entry which is preliminary data.</text>
</comment>
<reference evidence="4 5" key="1">
    <citation type="submission" date="2019-03" db="EMBL/GenBank/DDBJ databases">
        <title>Genomic Encyclopedia of Type Strains, Phase IV (KMG-IV): sequencing the most valuable type-strain genomes for metagenomic binning, comparative biology and taxonomic classification.</title>
        <authorList>
            <person name="Goeker M."/>
        </authorList>
    </citation>
    <scope>NUCLEOTIDE SEQUENCE [LARGE SCALE GENOMIC DNA]</scope>
    <source>
        <strain evidence="4 5">DSM 15505</strain>
    </source>
</reference>
<feature type="domain" description="Metallo-beta-lactamase" evidence="2">
    <location>
        <begin position="13"/>
        <end position="226"/>
    </location>
</feature>
<dbReference type="SUPFAM" id="SSF56281">
    <property type="entry name" value="Metallo-hydrolase/oxidoreductase"/>
    <property type="match status" value="1"/>
</dbReference>
<dbReference type="SMART" id="SM00849">
    <property type="entry name" value="Lactamase_B"/>
    <property type="match status" value="1"/>
</dbReference>
<dbReference type="InterPro" id="IPR001279">
    <property type="entry name" value="Metallo-B-lactamas"/>
</dbReference>
<dbReference type="CDD" id="cd16295">
    <property type="entry name" value="TTHA0252-CPSF-like_MBL-fold"/>
    <property type="match status" value="1"/>
</dbReference>
<keyword evidence="5" id="KW-1185">Reference proteome</keyword>
<evidence type="ECO:0000313" key="4">
    <source>
        <dbReference type="EMBL" id="TDT44221.1"/>
    </source>
</evidence>
<name>A0A4R7K0E1_9GAMM</name>
<dbReference type="Pfam" id="PF00753">
    <property type="entry name" value="Lactamase_B"/>
    <property type="match status" value="1"/>
</dbReference>
<dbReference type="RefSeq" id="WP_133734626.1">
    <property type="nucleotide sequence ID" value="NZ_SOAX01000001.1"/>
</dbReference>
<dbReference type="Gene3D" id="3.60.15.10">
    <property type="entry name" value="Ribonuclease Z/Hydroxyacylglutathione hydrolase-like"/>
    <property type="match status" value="1"/>
</dbReference>
<dbReference type="SMART" id="SM01027">
    <property type="entry name" value="Beta-Casp"/>
    <property type="match status" value="1"/>
</dbReference>
<organism evidence="4 5">
    <name type="scientific">Halospina denitrificans</name>
    <dbReference type="NCBI Taxonomy" id="332522"/>
    <lineage>
        <taxon>Bacteria</taxon>
        <taxon>Pseudomonadati</taxon>
        <taxon>Pseudomonadota</taxon>
        <taxon>Gammaproteobacteria</taxon>
        <taxon>Halospina</taxon>
    </lineage>
</organism>
<dbReference type="InterPro" id="IPR050698">
    <property type="entry name" value="MBL"/>
</dbReference>
<evidence type="ECO:0000313" key="5">
    <source>
        <dbReference type="Proteomes" id="UP000295830"/>
    </source>
</evidence>
<gene>
    <name evidence="4" type="ORF">DES49_0321</name>
</gene>